<keyword evidence="2" id="KW-1185">Reference proteome</keyword>
<proteinExistence type="predicted"/>
<dbReference type="Proteomes" id="UP000554766">
    <property type="component" value="Unassembled WGS sequence"/>
</dbReference>
<dbReference type="AlphaFoldDB" id="A0A7L4P9H1"/>
<dbReference type="RefSeq" id="WP_011900921.1">
    <property type="nucleotide sequence ID" value="NZ_JAAVJF010000002.1"/>
</dbReference>
<name>A0A7L4P9H1_9CREN</name>
<accession>A0A7L4P9H1</accession>
<evidence type="ECO:0000313" key="2">
    <source>
        <dbReference type="Proteomes" id="UP000554766"/>
    </source>
</evidence>
<sequence>MYIITNERPKIVGVLHLKNGKIRLGEKPIAYGIYGGRLGIETARGVYILDKCVHTIVVEAEGEKYVLDFSNLRFVCRGDDN</sequence>
<comment type="caution">
    <text evidence="1">The sequence shown here is derived from an EMBL/GenBank/DDBJ whole genome shotgun (WGS) entry which is preliminary data.</text>
</comment>
<reference evidence="1 2" key="1">
    <citation type="journal article" date="2020" name="Nat. Commun.">
        <title>The structures of two archaeal type IV pili illuminate evolutionary relationships.</title>
        <authorList>
            <person name="Wang F."/>
            <person name="Baquero D.P."/>
            <person name="Su Z."/>
            <person name="Beltran L.C."/>
            <person name="Prangishvili D."/>
            <person name="Krupovic M."/>
            <person name="Egelman E.H."/>
        </authorList>
    </citation>
    <scope>NUCLEOTIDE SEQUENCE [LARGE SCALE GENOMIC DNA]</scope>
    <source>
        <strain evidence="1 2">2GA</strain>
    </source>
</reference>
<dbReference type="EMBL" id="JAAVJF010000002">
    <property type="protein sequence ID" value="NYR15264.1"/>
    <property type="molecule type" value="Genomic_DNA"/>
</dbReference>
<gene>
    <name evidence="1" type="ORF">HC235_04730</name>
</gene>
<dbReference type="GeneID" id="5056283"/>
<organism evidence="1 2">
    <name type="scientific">Pyrobaculum arsenaticum</name>
    <dbReference type="NCBI Taxonomy" id="121277"/>
    <lineage>
        <taxon>Archaea</taxon>
        <taxon>Thermoproteota</taxon>
        <taxon>Thermoprotei</taxon>
        <taxon>Thermoproteales</taxon>
        <taxon>Thermoproteaceae</taxon>
        <taxon>Pyrobaculum</taxon>
    </lineage>
</organism>
<protein>
    <submittedName>
        <fullName evidence="1">Uncharacterized protein</fullName>
    </submittedName>
</protein>
<evidence type="ECO:0000313" key="1">
    <source>
        <dbReference type="EMBL" id="NYR15264.1"/>
    </source>
</evidence>